<dbReference type="InterPro" id="IPR007219">
    <property type="entry name" value="XnlR_reg_dom"/>
</dbReference>
<dbReference type="Pfam" id="PF04082">
    <property type="entry name" value="Fungal_trans"/>
    <property type="match status" value="1"/>
</dbReference>
<organism evidence="8 9">
    <name type="scientific">Teratosphaeria destructans</name>
    <dbReference type="NCBI Taxonomy" id="418781"/>
    <lineage>
        <taxon>Eukaryota</taxon>
        <taxon>Fungi</taxon>
        <taxon>Dikarya</taxon>
        <taxon>Ascomycota</taxon>
        <taxon>Pezizomycotina</taxon>
        <taxon>Dothideomycetes</taxon>
        <taxon>Dothideomycetidae</taxon>
        <taxon>Mycosphaerellales</taxon>
        <taxon>Teratosphaeriaceae</taxon>
        <taxon>Teratosphaeria</taxon>
    </lineage>
</organism>
<dbReference type="GO" id="GO:0006351">
    <property type="term" value="P:DNA-templated transcription"/>
    <property type="evidence" value="ECO:0007669"/>
    <property type="project" value="InterPro"/>
</dbReference>
<dbReference type="GO" id="GO:0003677">
    <property type="term" value="F:DNA binding"/>
    <property type="evidence" value="ECO:0007669"/>
    <property type="project" value="InterPro"/>
</dbReference>
<evidence type="ECO:0000256" key="4">
    <source>
        <dbReference type="ARBA" id="ARBA00023163"/>
    </source>
</evidence>
<keyword evidence="3" id="KW-0805">Transcription regulation</keyword>
<reference evidence="8 9" key="1">
    <citation type="journal article" date="2018" name="IMA Fungus">
        <title>IMA Genome-F 10: Nine draft genome sequences of Claviceps purpurea s.lat., including C. arundinis, C. humidiphila, and C. cf. spartinae, pseudomolecules for the pitch canker pathogen Fusarium circinatum, draft genome of Davidsoniella eucalypti, Grosmannia galeiformis, Quambalaria eucalypti, and Teratosphaeria destructans.</title>
        <authorList>
            <person name="Wingfield B.D."/>
            <person name="Liu M."/>
            <person name="Nguyen H.D."/>
            <person name="Lane F.A."/>
            <person name="Morgan S.W."/>
            <person name="De Vos L."/>
            <person name="Wilken P.M."/>
            <person name="Duong T.A."/>
            <person name="Aylward J."/>
            <person name="Coetzee M.P."/>
            <person name="Dadej K."/>
            <person name="De Beer Z.W."/>
            <person name="Findlay W."/>
            <person name="Havenga M."/>
            <person name="Kolarik M."/>
            <person name="Menzies J.G."/>
            <person name="Naidoo K."/>
            <person name="Pochopski O."/>
            <person name="Shoukouhi P."/>
            <person name="Santana Q.C."/>
            <person name="Seifert K.A."/>
            <person name="Soal N."/>
            <person name="Steenkamp E.T."/>
            <person name="Tatham C.T."/>
            <person name="van der Nest M.A."/>
            <person name="Wingfield M.J."/>
        </authorList>
    </citation>
    <scope>NUCLEOTIDE SEQUENCE [LARGE SCALE GENOMIC DNA]</scope>
    <source>
        <strain evidence="8">CMW44962</strain>
    </source>
</reference>
<evidence type="ECO:0000313" key="8">
    <source>
        <dbReference type="EMBL" id="KAH9842195.1"/>
    </source>
</evidence>
<protein>
    <submittedName>
        <fullName evidence="8">Fungal specific transcription factor domain</fullName>
    </submittedName>
</protein>
<evidence type="ECO:0000256" key="1">
    <source>
        <dbReference type="ARBA" id="ARBA00022723"/>
    </source>
</evidence>
<evidence type="ECO:0000256" key="2">
    <source>
        <dbReference type="ARBA" id="ARBA00022833"/>
    </source>
</evidence>
<accession>A0A9W7W5I5</accession>
<keyword evidence="2" id="KW-0862">Zinc</keyword>
<feature type="region of interest" description="Disordered" evidence="6">
    <location>
        <begin position="34"/>
        <end position="70"/>
    </location>
</feature>
<dbReference type="Proteomes" id="UP001138500">
    <property type="component" value="Unassembled WGS sequence"/>
</dbReference>
<evidence type="ECO:0000256" key="6">
    <source>
        <dbReference type="SAM" id="MobiDB-lite"/>
    </source>
</evidence>
<keyword evidence="4" id="KW-0804">Transcription</keyword>
<evidence type="ECO:0000256" key="5">
    <source>
        <dbReference type="ARBA" id="ARBA00023242"/>
    </source>
</evidence>
<keyword evidence="1" id="KW-0479">Metal-binding</keyword>
<evidence type="ECO:0000259" key="7">
    <source>
        <dbReference type="Pfam" id="PF04082"/>
    </source>
</evidence>
<evidence type="ECO:0000256" key="3">
    <source>
        <dbReference type="ARBA" id="ARBA00023015"/>
    </source>
</evidence>
<feature type="region of interest" description="Disordered" evidence="6">
    <location>
        <begin position="129"/>
        <end position="148"/>
    </location>
</feature>
<keyword evidence="9" id="KW-1185">Reference proteome</keyword>
<gene>
    <name evidence="8" type="ORF">Tdes44962_MAKER01573</name>
</gene>
<comment type="caution">
    <text evidence="8">The sequence shown here is derived from an EMBL/GenBank/DDBJ whole genome shotgun (WGS) entry which is preliminary data.</text>
</comment>
<keyword evidence="5" id="KW-0539">Nucleus</keyword>
<dbReference type="PANTHER" id="PTHR47660">
    <property type="entry name" value="TRANSCRIPTION FACTOR WITH C2H2 AND ZN(2)-CYS(6) DNA BINDING DOMAIN (EUROFUNG)-RELATED-RELATED"/>
    <property type="match status" value="1"/>
</dbReference>
<feature type="domain" description="Xylanolytic transcriptional activator regulatory" evidence="7">
    <location>
        <begin position="233"/>
        <end position="471"/>
    </location>
</feature>
<dbReference type="EMBL" id="RIBY02000446">
    <property type="protein sequence ID" value="KAH9842195.1"/>
    <property type="molecule type" value="Genomic_DNA"/>
</dbReference>
<reference evidence="8 9" key="2">
    <citation type="journal article" date="2021" name="Curr. Genet.">
        <title>Genetic response to nitrogen starvation in the aggressive Eucalyptus foliar pathogen Teratosphaeria destructans.</title>
        <authorList>
            <person name="Havenga M."/>
            <person name="Wingfield B.D."/>
            <person name="Wingfield M.J."/>
            <person name="Dreyer L.L."/>
            <person name="Roets F."/>
            <person name="Aylward J."/>
        </authorList>
    </citation>
    <scope>NUCLEOTIDE SEQUENCE [LARGE SCALE GENOMIC DNA]</scope>
    <source>
        <strain evidence="8">CMW44962</strain>
    </source>
</reference>
<dbReference type="GO" id="GO:0008270">
    <property type="term" value="F:zinc ion binding"/>
    <property type="evidence" value="ECO:0007669"/>
    <property type="project" value="InterPro"/>
</dbReference>
<dbReference type="AlphaFoldDB" id="A0A9W7W5I5"/>
<dbReference type="PANTHER" id="PTHR47660:SF2">
    <property type="entry name" value="TRANSCRIPTION FACTOR WITH C2H2 AND ZN(2)-CYS(6) DNA BINDING DOMAIN (EUROFUNG)"/>
    <property type="match status" value="1"/>
</dbReference>
<proteinExistence type="predicted"/>
<sequence>MSDRSPNNGISSSRIDLDHFSLTPLHALEIDATNMAPRSPPAPSSHGPFDCREDAIGTSSMDSFGPMDGHVTGTWTPRDLLDFGTNANLAFDDIDLAFLNAYNQNDPFHVNTPTSLDTVHTVNAAVDSTTHQDVGGDMPTSRTPRKPSIWRFRPTSVDNSYNNFALPGTKQSERLPAHRKVTLEQLGAVTRDEVLWIMMQARPDPRSLVSFPSAALLDSLLQFCLSSSVAPMAFVHVPTFKPSQKLGELCAMLVAAGAMAAPDATLHKLGLAIQEAVRFTLTNKVEKDNTLIRDLQCLQAYLISLDVGLWSGNSRKMELAESFLQPYATMIRRCGWFGAKCDPTVLTSDDTGQVLQDKWYAWIEQESRKRMVYWLFEHDATMSIALSINMNMSYAELALPLPSSRKLWLAPTAEKWKEAFLSDCYDNKSTSLVDLLANIELLMDHRDMLDDEMAARALLSSAWGMIRPYKQLVAVSRHRFSVWNNGLLLSSRLSEMTQLLVCIEMGIGESSRDKLLLELLSMHLHMSLEDVHSFAGMEDRLEAGRNLPALQVWMNTQGARQSIWHAGQVLRHAKELSPLKEFHAVAVYQASLTLWSYSVSSKAAKTRHSPPDSDLLGKNRKQINVHLDQAETPESRAFINLDRGLPVISLSSQVAKPLADTAGILSVCISILQARHLSSQARPLLVENLIGLLEGLQEVAL</sequence>
<evidence type="ECO:0000313" key="9">
    <source>
        <dbReference type="Proteomes" id="UP001138500"/>
    </source>
</evidence>
<dbReference type="OrthoDB" id="40579at2759"/>
<name>A0A9W7W5I5_9PEZI</name>